<dbReference type="SFLD" id="SFLDG00002">
    <property type="entry name" value="C1.7:_P-type_atpase_like"/>
    <property type="match status" value="1"/>
</dbReference>
<keyword evidence="5 6" id="KW-0472">Membrane</keyword>
<feature type="transmembrane region" description="Helical" evidence="6">
    <location>
        <begin position="790"/>
        <end position="810"/>
    </location>
</feature>
<dbReference type="GO" id="GO:0016020">
    <property type="term" value="C:membrane"/>
    <property type="evidence" value="ECO:0007669"/>
    <property type="project" value="UniProtKB-SubCell"/>
</dbReference>
<gene>
    <name evidence="8" type="ORF">SAMN05216544_2192</name>
</gene>
<feature type="transmembrane region" description="Helical" evidence="6">
    <location>
        <begin position="258"/>
        <end position="283"/>
    </location>
</feature>
<evidence type="ECO:0000313" key="9">
    <source>
        <dbReference type="Proteomes" id="UP000187651"/>
    </source>
</evidence>
<dbReference type="PRINTS" id="PR00119">
    <property type="entry name" value="CATATPASE"/>
</dbReference>
<dbReference type="SFLD" id="SFLDF00027">
    <property type="entry name" value="p-type_atpase"/>
    <property type="match status" value="1"/>
</dbReference>
<dbReference type="AlphaFoldDB" id="A0A1G9ZN41"/>
<evidence type="ECO:0000256" key="5">
    <source>
        <dbReference type="ARBA" id="ARBA00023136"/>
    </source>
</evidence>
<dbReference type="Gene3D" id="2.70.150.10">
    <property type="entry name" value="Calcium-transporting ATPase, cytoplasmic transduction domain A"/>
    <property type="match status" value="1"/>
</dbReference>
<sequence>MRNKKYITVRKAVDNVADSKVVGKIANRVANFRGSTEEYINNDALLQTDIDSGLSKAEVRKRNLEGLSNISTNKPSKTIKQIIFSNIFTYFNLIFITFAVLLCLVKSYTDITFMPIIIWNTIIGIVQEIRAKKVLDKINVVNAPKTRVIRDGRETVVDSWTLVRGDMCVFSAGNQVCADSVIRSGTVRVNESLLTGESDDVIKEAGDLLLSGSFIVSGQCRAVLTAVGDEAYAAKLNAEAKATRKKTKTNMIDSLNRMVTLIGVIIVPLGLIMYIRAVYFLGYSIKEGVVSTVASLVGMIPEGLYLLASITLVVSIMRLAKQQVLIHEMNCVETLARVNVLCVDKTGTITNPEMSVSKVVYLDEDFNENVSREIRMASASMAADNETMKAIQQEFLPADNDEKTDIVCPFSSASKYSAAIFKDRSLVFGAAEYVLTSDFSKYEEQIKALTKDGARLLVFGETSEILEGKALTKPITPKAFIILENEIRENATETFKYFAEQGVDIKVISGDNSITASKIAAKAGIQNADKYIDATSLTSYRELKKAVEKYTVFGRVIPEQKKMIIKALKEAGKTVAMTGDGVNDVLALKEADCSIAVATGSEAAANAAQIVLLDSDFSRMPSVVAEGRRVVNNIQRSASLFLVKNIFSILLTIFTLIAANLYPLYPTQLSLLGAFTIGIPSFFLALQPNKSLIRGHFLVNVIVNALPSGLADFIIVVLVVIYGNLTGLSHELVSTMAIMSMLAVGIGTLIRVSYPLNKLRLALCIAMVVGIVVTIIVAPNLFKIAILDFFQWQTTVIFMALGLGILLVLVKASNKIIGYLLTHSRRARKILQG</sequence>
<dbReference type="Gene3D" id="3.40.1110.10">
    <property type="entry name" value="Calcium-transporting ATPase, cytoplasmic domain N"/>
    <property type="match status" value="1"/>
</dbReference>
<evidence type="ECO:0000256" key="4">
    <source>
        <dbReference type="ARBA" id="ARBA00022989"/>
    </source>
</evidence>
<feature type="transmembrane region" description="Helical" evidence="6">
    <location>
        <begin position="698"/>
        <end position="721"/>
    </location>
</feature>
<dbReference type="NCBIfam" id="TIGR01494">
    <property type="entry name" value="ATPase_P-type"/>
    <property type="match status" value="2"/>
</dbReference>
<dbReference type="PANTHER" id="PTHR42861">
    <property type="entry name" value="CALCIUM-TRANSPORTING ATPASE"/>
    <property type="match status" value="1"/>
</dbReference>
<dbReference type="InterPro" id="IPR001757">
    <property type="entry name" value="P_typ_ATPase"/>
</dbReference>
<name>A0A1G9ZN41_9FIRM</name>
<feature type="transmembrane region" description="Helical" evidence="6">
    <location>
        <begin position="668"/>
        <end position="686"/>
    </location>
</feature>
<protein>
    <submittedName>
        <fullName evidence="8">Cation-transporting ATPase E</fullName>
    </submittedName>
</protein>
<dbReference type="OrthoDB" id="9760364at2"/>
<feature type="transmembrane region" description="Helical" evidence="6">
    <location>
        <begin position="759"/>
        <end position="778"/>
    </location>
</feature>
<dbReference type="SFLD" id="SFLDS00003">
    <property type="entry name" value="Haloacid_Dehalogenase"/>
    <property type="match status" value="1"/>
</dbReference>
<dbReference type="Proteomes" id="UP000187651">
    <property type="component" value="Unassembled WGS sequence"/>
</dbReference>
<dbReference type="EMBL" id="FNHZ01000008">
    <property type="protein sequence ID" value="SDN21983.1"/>
    <property type="molecule type" value="Genomic_DNA"/>
</dbReference>
<dbReference type="RefSeq" id="WP_083330354.1">
    <property type="nucleotide sequence ID" value="NZ_FNHZ01000008.1"/>
</dbReference>
<dbReference type="InterPro" id="IPR008250">
    <property type="entry name" value="ATPase_P-typ_transduc_dom_A_sf"/>
</dbReference>
<feature type="transmembrane region" description="Helical" evidence="6">
    <location>
        <begin position="638"/>
        <end position="662"/>
    </location>
</feature>
<organism evidence="8 9">
    <name type="scientific">Lachnospira pectinoschiza</name>
    <dbReference type="NCBI Taxonomy" id="28052"/>
    <lineage>
        <taxon>Bacteria</taxon>
        <taxon>Bacillati</taxon>
        <taxon>Bacillota</taxon>
        <taxon>Clostridia</taxon>
        <taxon>Lachnospirales</taxon>
        <taxon>Lachnospiraceae</taxon>
        <taxon>Lachnospira</taxon>
    </lineage>
</organism>
<dbReference type="InterPro" id="IPR036412">
    <property type="entry name" value="HAD-like_sf"/>
</dbReference>
<dbReference type="Pfam" id="PF00122">
    <property type="entry name" value="E1-E2_ATPase"/>
    <property type="match status" value="1"/>
</dbReference>
<dbReference type="InterPro" id="IPR059000">
    <property type="entry name" value="ATPase_P-type_domA"/>
</dbReference>
<keyword evidence="9" id="KW-1185">Reference proteome</keyword>
<dbReference type="InterPro" id="IPR023214">
    <property type="entry name" value="HAD_sf"/>
</dbReference>
<proteinExistence type="predicted"/>
<dbReference type="Gene3D" id="1.20.1110.10">
    <property type="entry name" value="Calcium-transporting ATPase, transmembrane domain"/>
    <property type="match status" value="1"/>
</dbReference>
<feature type="transmembrane region" description="Helical" evidence="6">
    <location>
        <begin position="83"/>
        <end position="105"/>
    </location>
</feature>
<dbReference type="InterPro" id="IPR044492">
    <property type="entry name" value="P_typ_ATPase_HD_dom"/>
</dbReference>
<evidence type="ECO:0000313" key="8">
    <source>
        <dbReference type="EMBL" id="SDN21983.1"/>
    </source>
</evidence>
<dbReference type="SUPFAM" id="SSF56784">
    <property type="entry name" value="HAD-like"/>
    <property type="match status" value="1"/>
</dbReference>
<evidence type="ECO:0000256" key="1">
    <source>
        <dbReference type="ARBA" id="ARBA00004141"/>
    </source>
</evidence>
<accession>A0A1G9ZN41</accession>
<dbReference type="InterPro" id="IPR018303">
    <property type="entry name" value="ATPase_P-typ_P_site"/>
</dbReference>
<dbReference type="GO" id="GO:0005524">
    <property type="term" value="F:ATP binding"/>
    <property type="evidence" value="ECO:0007669"/>
    <property type="project" value="InterPro"/>
</dbReference>
<dbReference type="Pfam" id="PF00702">
    <property type="entry name" value="Hydrolase"/>
    <property type="match status" value="1"/>
</dbReference>
<dbReference type="PRINTS" id="PR00120">
    <property type="entry name" value="HATPASE"/>
</dbReference>
<feature type="transmembrane region" description="Helical" evidence="6">
    <location>
        <begin position="733"/>
        <end position="752"/>
    </location>
</feature>
<evidence type="ECO:0000256" key="2">
    <source>
        <dbReference type="ARBA" id="ARBA00022692"/>
    </source>
</evidence>
<reference evidence="9" key="1">
    <citation type="submission" date="2016-10" db="EMBL/GenBank/DDBJ databases">
        <authorList>
            <person name="Varghese N."/>
            <person name="Submissions S."/>
        </authorList>
    </citation>
    <scope>NUCLEOTIDE SEQUENCE [LARGE SCALE GENOMIC DNA]</scope>
    <source>
        <strain evidence="9">M83</strain>
    </source>
</reference>
<feature type="domain" description="P-type ATPase A" evidence="7">
    <location>
        <begin position="142"/>
        <end position="237"/>
    </location>
</feature>
<keyword evidence="4 6" id="KW-1133">Transmembrane helix</keyword>
<dbReference type="SUPFAM" id="SSF81653">
    <property type="entry name" value="Calcium ATPase, transduction domain A"/>
    <property type="match status" value="1"/>
</dbReference>
<dbReference type="PROSITE" id="PS00154">
    <property type="entry name" value="ATPASE_E1_E2"/>
    <property type="match status" value="1"/>
</dbReference>
<keyword evidence="3" id="KW-1278">Translocase</keyword>
<evidence type="ECO:0000259" key="7">
    <source>
        <dbReference type="Pfam" id="PF00122"/>
    </source>
</evidence>
<dbReference type="InterPro" id="IPR023298">
    <property type="entry name" value="ATPase_P-typ_TM_dom_sf"/>
</dbReference>
<feature type="transmembrane region" description="Helical" evidence="6">
    <location>
        <begin position="303"/>
        <end position="320"/>
    </location>
</feature>
<dbReference type="SUPFAM" id="SSF81665">
    <property type="entry name" value="Calcium ATPase, transmembrane domain M"/>
    <property type="match status" value="1"/>
</dbReference>
<comment type="subcellular location">
    <subcellularLocation>
        <location evidence="1">Membrane</location>
        <topology evidence="1">Multi-pass membrane protein</topology>
    </subcellularLocation>
</comment>
<feature type="transmembrane region" description="Helical" evidence="6">
    <location>
        <begin position="111"/>
        <end position="129"/>
    </location>
</feature>
<dbReference type="Gene3D" id="3.40.50.1000">
    <property type="entry name" value="HAD superfamily/HAD-like"/>
    <property type="match status" value="1"/>
</dbReference>
<dbReference type="GO" id="GO:0016887">
    <property type="term" value="F:ATP hydrolysis activity"/>
    <property type="evidence" value="ECO:0007669"/>
    <property type="project" value="InterPro"/>
</dbReference>
<evidence type="ECO:0000256" key="3">
    <source>
        <dbReference type="ARBA" id="ARBA00022967"/>
    </source>
</evidence>
<evidence type="ECO:0000256" key="6">
    <source>
        <dbReference type="SAM" id="Phobius"/>
    </source>
</evidence>
<keyword evidence="2 6" id="KW-0812">Transmembrane</keyword>
<dbReference type="InterPro" id="IPR023299">
    <property type="entry name" value="ATPase_P-typ_cyto_dom_N"/>
</dbReference>